<dbReference type="RefSeq" id="WP_154446803.1">
    <property type="nucleotide sequence ID" value="NZ_WIND01000008.1"/>
</dbReference>
<reference evidence="2 3" key="1">
    <citation type="submission" date="2019-10" db="EMBL/GenBank/DDBJ databases">
        <title>Cognatihalovulum marinum gen. nov. sp. nov., a new member of the family Rhodobacteraceae isolated from deep seawater of the Northwest Indian Ocean.</title>
        <authorList>
            <person name="Ruan C."/>
            <person name="Wang J."/>
            <person name="Zheng X."/>
            <person name="Song L."/>
            <person name="Zhu Y."/>
            <person name="Huang Y."/>
            <person name="Lu Z."/>
            <person name="Du W."/>
            <person name="Huang L."/>
            <person name="Dai X."/>
        </authorList>
    </citation>
    <scope>NUCLEOTIDE SEQUENCE [LARGE SCALE GENOMIC DNA]</scope>
    <source>
        <strain evidence="2 3">2CG4</strain>
    </source>
</reference>
<evidence type="ECO:0000313" key="2">
    <source>
        <dbReference type="EMBL" id="MSU90315.1"/>
    </source>
</evidence>
<gene>
    <name evidence="2" type="ORF">GE300_11905</name>
</gene>
<dbReference type="AlphaFoldDB" id="A0A6L5Z2K8"/>
<dbReference type="Proteomes" id="UP000474957">
    <property type="component" value="Unassembled WGS sequence"/>
</dbReference>
<sequence length="95" mass="10237">MADGNRFDDEADYQSIIDDDPAFATVAMEYSAVDDVAQCPVPQPGVNACAGGGIPAVGPKIMKFFTYAGDGNADGGGRCRRHRRFRRPERRRSGA</sequence>
<keyword evidence="3" id="KW-1185">Reference proteome</keyword>
<comment type="caution">
    <text evidence="2">The sequence shown here is derived from an EMBL/GenBank/DDBJ whole genome shotgun (WGS) entry which is preliminary data.</text>
</comment>
<evidence type="ECO:0000256" key="1">
    <source>
        <dbReference type="SAM" id="MobiDB-lite"/>
    </source>
</evidence>
<feature type="compositionally biased region" description="Basic residues" evidence="1">
    <location>
        <begin position="78"/>
        <end position="95"/>
    </location>
</feature>
<evidence type="ECO:0000313" key="3">
    <source>
        <dbReference type="Proteomes" id="UP000474957"/>
    </source>
</evidence>
<protein>
    <submittedName>
        <fullName evidence="2">Uncharacterized protein</fullName>
    </submittedName>
</protein>
<proteinExistence type="predicted"/>
<accession>A0A6L5Z2K8</accession>
<feature type="region of interest" description="Disordered" evidence="1">
    <location>
        <begin position="74"/>
        <end position="95"/>
    </location>
</feature>
<name>A0A6L5Z2K8_9RHOB</name>
<organism evidence="2 3">
    <name type="scientific">Halovulum marinum</name>
    <dbReference type="NCBI Taxonomy" id="2662447"/>
    <lineage>
        <taxon>Bacteria</taxon>
        <taxon>Pseudomonadati</taxon>
        <taxon>Pseudomonadota</taxon>
        <taxon>Alphaproteobacteria</taxon>
        <taxon>Rhodobacterales</taxon>
        <taxon>Paracoccaceae</taxon>
        <taxon>Halovulum</taxon>
    </lineage>
</organism>
<dbReference type="EMBL" id="WIND01000008">
    <property type="protein sequence ID" value="MSU90315.1"/>
    <property type="molecule type" value="Genomic_DNA"/>
</dbReference>